<keyword evidence="1" id="KW-1133">Transmembrane helix</keyword>
<organism evidence="3 4">
    <name type="scientific">Sanguibacter suaedae</name>
    <dbReference type="NCBI Taxonomy" id="2795737"/>
    <lineage>
        <taxon>Bacteria</taxon>
        <taxon>Bacillati</taxon>
        <taxon>Actinomycetota</taxon>
        <taxon>Actinomycetes</taxon>
        <taxon>Micrococcales</taxon>
        <taxon>Sanguibacteraceae</taxon>
        <taxon>Sanguibacter</taxon>
    </lineage>
</organism>
<dbReference type="EMBL" id="JAEINH010000004">
    <property type="protein sequence ID" value="MBI9114530.1"/>
    <property type="molecule type" value="Genomic_DNA"/>
</dbReference>
<accession>A0A934I989</accession>
<name>A0A934I989_9MICO</name>
<feature type="domain" description="Thioredoxin-like fold" evidence="2">
    <location>
        <begin position="104"/>
        <end position="263"/>
    </location>
</feature>
<dbReference type="RefSeq" id="WP_198733100.1">
    <property type="nucleotide sequence ID" value="NZ_JAEINH010000004.1"/>
</dbReference>
<keyword evidence="4" id="KW-1185">Reference proteome</keyword>
<dbReference type="InterPro" id="IPR036249">
    <property type="entry name" value="Thioredoxin-like_sf"/>
</dbReference>
<keyword evidence="1" id="KW-0812">Transmembrane</keyword>
<comment type="caution">
    <text evidence="3">The sequence shown here is derived from an EMBL/GenBank/DDBJ whole genome shotgun (WGS) entry which is preliminary data.</text>
</comment>
<reference evidence="3" key="1">
    <citation type="submission" date="2020-12" db="EMBL/GenBank/DDBJ databases">
        <title>Sanguibacter suaedae sp. nov., isolated from Suaeda aralocaspica.</title>
        <authorList>
            <person name="Ma Q."/>
        </authorList>
    </citation>
    <scope>NUCLEOTIDE SEQUENCE</scope>
    <source>
        <strain evidence="3">YZGR15</strain>
    </source>
</reference>
<evidence type="ECO:0000256" key="1">
    <source>
        <dbReference type="SAM" id="Phobius"/>
    </source>
</evidence>
<dbReference type="Proteomes" id="UP000602087">
    <property type="component" value="Unassembled WGS sequence"/>
</dbReference>
<feature type="transmembrane region" description="Helical" evidence="1">
    <location>
        <begin position="37"/>
        <end position="58"/>
    </location>
</feature>
<evidence type="ECO:0000313" key="4">
    <source>
        <dbReference type="Proteomes" id="UP000602087"/>
    </source>
</evidence>
<dbReference type="Pfam" id="PF13462">
    <property type="entry name" value="Thioredoxin_4"/>
    <property type="match status" value="1"/>
</dbReference>
<gene>
    <name evidence="3" type="ORF">JAV76_05830</name>
</gene>
<dbReference type="InterPro" id="IPR012336">
    <property type="entry name" value="Thioredoxin-like_fold"/>
</dbReference>
<dbReference type="AlphaFoldDB" id="A0A934I989"/>
<evidence type="ECO:0000313" key="3">
    <source>
        <dbReference type="EMBL" id="MBI9114530.1"/>
    </source>
</evidence>
<dbReference type="SUPFAM" id="SSF52833">
    <property type="entry name" value="Thioredoxin-like"/>
    <property type="match status" value="1"/>
</dbReference>
<dbReference type="Gene3D" id="3.40.30.10">
    <property type="entry name" value="Glutaredoxin"/>
    <property type="match status" value="1"/>
</dbReference>
<keyword evidence="1" id="KW-0472">Membrane</keyword>
<sequence>MAPNGPQLSKAERRDAARAQALRLQEEQLRREKRTRAIIIASLVAGIAIVGVIVWAILRSAAPDLQGISEFPDEIEVPAVADEKGGISFGESGEAGSDSGDDAVTVDVYLDYMCPNCGGFEQVNGPDLEELRAAGDITLALHPVSILDGTSQGSEFSTRAAQAFAYVAENSPEHALAFNTLMFERQPSEGTSGLSDEEIRDIAVEAGVAEDVADGIAEGQYKQFVQALTQIAFGDPTVLSAEGRFGTPTVVIDGERFDGNWSQPGALSAAIGEAQGGEGAVSE</sequence>
<protein>
    <submittedName>
        <fullName evidence="3">DsbA family protein</fullName>
    </submittedName>
</protein>
<evidence type="ECO:0000259" key="2">
    <source>
        <dbReference type="Pfam" id="PF13462"/>
    </source>
</evidence>
<dbReference type="CDD" id="cd02972">
    <property type="entry name" value="DsbA_family"/>
    <property type="match status" value="1"/>
</dbReference>
<proteinExistence type="predicted"/>